<dbReference type="RefSeq" id="WP_146889856.1">
    <property type="nucleotide sequence ID" value="NZ_BJXB01000033.1"/>
</dbReference>
<gene>
    <name evidence="1" type="ORF">DC3_50230</name>
</gene>
<organism evidence="1 2">
    <name type="scientific">Deinococcus cellulosilyticus (strain DSM 18568 / NBRC 106333 / KACC 11606 / 5516J-15)</name>
    <dbReference type="NCBI Taxonomy" id="1223518"/>
    <lineage>
        <taxon>Bacteria</taxon>
        <taxon>Thermotogati</taxon>
        <taxon>Deinococcota</taxon>
        <taxon>Deinococci</taxon>
        <taxon>Deinococcales</taxon>
        <taxon>Deinococcaceae</taxon>
        <taxon>Deinococcus</taxon>
    </lineage>
</organism>
<accession>A0A511NA64</accession>
<evidence type="ECO:0000313" key="2">
    <source>
        <dbReference type="Proteomes" id="UP000321306"/>
    </source>
</evidence>
<proteinExistence type="predicted"/>
<keyword evidence="2" id="KW-1185">Reference proteome</keyword>
<dbReference type="AlphaFoldDB" id="A0A511NA64"/>
<reference evidence="1 2" key="1">
    <citation type="submission" date="2019-07" db="EMBL/GenBank/DDBJ databases">
        <title>Whole genome shotgun sequence of Deinococcus cellulosilyticus NBRC 106333.</title>
        <authorList>
            <person name="Hosoyama A."/>
            <person name="Uohara A."/>
            <person name="Ohji S."/>
            <person name="Ichikawa N."/>
        </authorList>
    </citation>
    <scope>NUCLEOTIDE SEQUENCE [LARGE SCALE GENOMIC DNA]</scope>
    <source>
        <strain evidence="1 2">NBRC 106333</strain>
    </source>
</reference>
<dbReference type="EMBL" id="BJXB01000033">
    <property type="protein sequence ID" value="GEM49388.1"/>
    <property type="molecule type" value="Genomic_DNA"/>
</dbReference>
<comment type="caution">
    <text evidence="1">The sequence shown here is derived from an EMBL/GenBank/DDBJ whole genome shotgun (WGS) entry which is preliminary data.</text>
</comment>
<name>A0A511NA64_DEIC1</name>
<dbReference type="Proteomes" id="UP000321306">
    <property type="component" value="Unassembled WGS sequence"/>
</dbReference>
<protein>
    <submittedName>
        <fullName evidence="1">Uncharacterized protein</fullName>
    </submittedName>
</protein>
<dbReference type="OrthoDB" id="72814at2"/>
<sequence>MWVGILMFVVLPAFLIWLSFRIRPRTEYSENSAFYGGLARNAGVEPDQGISVKEDEEVKFKL</sequence>
<evidence type="ECO:0000313" key="1">
    <source>
        <dbReference type="EMBL" id="GEM49388.1"/>
    </source>
</evidence>